<evidence type="ECO:0000256" key="4">
    <source>
        <dbReference type="ARBA" id="ARBA00038381"/>
    </source>
</evidence>
<dbReference type="SUPFAM" id="SSF54637">
    <property type="entry name" value="Thioesterase/thiol ester dehydrase-isomerase"/>
    <property type="match status" value="1"/>
</dbReference>
<dbReference type="NCBIfam" id="TIGR00369">
    <property type="entry name" value="unchar_dom_1"/>
    <property type="match status" value="1"/>
</dbReference>
<dbReference type="KEGG" id="cser:CCO03_01375"/>
<dbReference type="PANTHER" id="PTHR43240">
    <property type="entry name" value="1,4-DIHYDROXY-2-NAPHTHOYL-COA THIOESTERASE 1"/>
    <property type="match status" value="1"/>
</dbReference>
<evidence type="ECO:0000256" key="7">
    <source>
        <dbReference type="ARBA" id="ARBA00048062"/>
    </source>
</evidence>
<dbReference type="Pfam" id="PF03061">
    <property type="entry name" value="4HBT"/>
    <property type="match status" value="1"/>
</dbReference>
<comment type="catalytic activity">
    <reaction evidence="7">
        <text>a medium-chain fatty acyl-CoA + H2O = a medium-chain fatty acid + CoA + H(+)</text>
        <dbReference type="Rhea" id="RHEA:68184"/>
        <dbReference type="ChEBI" id="CHEBI:15377"/>
        <dbReference type="ChEBI" id="CHEBI:15378"/>
        <dbReference type="ChEBI" id="CHEBI:57287"/>
        <dbReference type="ChEBI" id="CHEBI:59558"/>
        <dbReference type="ChEBI" id="CHEBI:90546"/>
    </reaction>
</comment>
<dbReference type="InterPro" id="IPR006683">
    <property type="entry name" value="Thioestr_dom"/>
</dbReference>
<reference evidence="9 10" key="1">
    <citation type="submission" date="2017-05" db="EMBL/GenBank/DDBJ databases">
        <authorList>
            <person name="Song R."/>
            <person name="Chenine A.L."/>
            <person name="Ruprecht R.M."/>
        </authorList>
    </citation>
    <scope>NUCLEOTIDE SEQUENCE [LARGE SCALE GENOMIC DNA]</scope>
    <source>
        <strain evidence="9 10">DSM 26136</strain>
    </source>
</reference>
<evidence type="ECO:0000259" key="8">
    <source>
        <dbReference type="Pfam" id="PF03061"/>
    </source>
</evidence>
<evidence type="ECO:0000256" key="1">
    <source>
        <dbReference type="ARBA" id="ARBA00022801"/>
    </source>
</evidence>
<sequence>MSSTADIQDAAALAARKAELKAKADALFAKVTFNQMIGLKREFAEAGVSRLVLPINPQLFNNFGVVHGGVLMSMLDSTMTAAALSRFEFERLVVTVDLQTQFVKSGRGVLTGHGKVVGGGKSLAFCEGRIEDEQGDLVAKASAVFKYVTSA</sequence>
<keyword evidence="10" id="KW-1185">Reference proteome</keyword>
<evidence type="ECO:0000256" key="6">
    <source>
        <dbReference type="ARBA" id="ARBA00040062"/>
    </source>
</evidence>
<evidence type="ECO:0000256" key="3">
    <source>
        <dbReference type="ARBA" id="ARBA00036002"/>
    </source>
</evidence>
<comment type="catalytic activity">
    <reaction evidence="3">
        <text>a long-chain fatty acyl-CoA + H2O = a long-chain fatty acid + CoA + H(+)</text>
        <dbReference type="Rhea" id="RHEA:67680"/>
        <dbReference type="ChEBI" id="CHEBI:15377"/>
        <dbReference type="ChEBI" id="CHEBI:15378"/>
        <dbReference type="ChEBI" id="CHEBI:57287"/>
        <dbReference type="ChEBI" id="CHEBI:57560"/>
        <dbReference type="ChEBI" id="CHEBI:83139"/>
    </reaction>
</comment>
<keyword evidence="1" id="KW-0378">Hydrolase</keyword>
<dbReference type="InterPro" id="IPR003736">
    <property type="entry name" value="PAAI_dom"/>
</dbReference>
<gene>
    <name evidence="9" type="ORF">CCO03_01375</name>
</gene>
<name>A0A1Y0EIQ9_9BURK</name>
<dbReference type="PANTHER" id="PTHR43240:SF20">
    <property type="entry name" value="MEDIUM_LONG-CHAIN ACYL-COA THIOESTERASE YIGI"/>
    <property type="match status" value="1"/>
</dbReference>
<dbReference type="EMBL" id="CP021455">
    <property type="protein sequence ID" value="ARU03513.1"/>
    <property type="molecule type" value="Genomic_DNA"/>
</dbReference>
<accession>A0A1Y0EIQ9</accession>
<proteinExistence type="inferred from homology"/>
<dbReference type="InterPro" id="IPR029069">
    <property type="entry name" value="HotDog_dom_sf"/>
</dbReference>
<dbReference type="CDD" id="cd03443">
    <property type="entry name" value="PaaI_thioesterase"/>
    <property type="match status" value="1"/>
</dbReference>
<dbReference type="RefSeq" id="WP_087276246.1">
    <property type="nucleotide sequence ID" value="NZ_CP021455.1"/>
</dbReference>
<dbReference type="OrthoDB" id="4717506at2"/>
<evidence type="ECO:0000313" key="9">
    <source>
        <dbReference type="EMBL" id="ARU03513.1"/>
    </source>
</evidence>
<dbReference type="EC" id="3.1.2.20" evidence="5"/>
<dbReference type="AlphaFoldDB" id="A0A1Y0EIQ9"/>
<comment type="similarity">
    <text evidence="4">Belongs to the YigI thioesterase family.</text>
</comment>
<comment type="catalytic activity">
    <reaction evidence="2">
        <text>a fatty acyl-CoA + H2O = a fatty acid + CoA + H(+)</text>
        <dbReference type="Rhea" id="RHEA:16781"/>
        <dbReference type="ChEBI" id="CHEBI:15377"/>
        <dbReference type="ChEBI" id="CHEBI:15378"/>
        <dbReference type="ChEBI" id="CHEBI:28868"/>
        <dbReference type="ChEBI" id="CHEBI:57287"/>
        <dbReference type="ChEBI" id="CHEBI:77636"/>
        <dbReference type="EC" id="3.1.2.20"/>
    </reaction>
</comment>
<evidence type="ECO:0000256" key="2">
    <source>
        <dbReference type="ARBA" id="ARBA00035880"/>
    </source>
</evidence>
<dbReference type="Proteomes" id="UP000196138">
    <property type="component" value="Chromosome"/>
</dbReference>
<dbReference type="GO" id="GO:0047617">
    <property type="term" value="F:fatty acyl-CoA hydrolase activity"/>
    <property type="evidence" value="ECO:0007669"/>
    <property type="project" value="UniProtKB-EC"/>
</dbReference>
<protein>
    <recommendedName>
        <fullName evidence="6">Medium/long-chain acyl-CoA thioesterase YigI</fullName>
        <ecNumber evidence="5">3.1.2.20</ecNumber>
    </recommendedName>
</protein>
<organism evidence="9 10">
    <name type="scientific">Comamonas serinivorans</name>
    <dbReference type="NCBI Taxonomy" id="1082851"/>
    <lineage>
        <taxon>Bacteria</taxon>
        <taxon>Pseudomonadati</taxon>
        <taxon>Pseudomonadota</taxon>
        <taxon>Betaproteobacteria</taxon>
        <taxon>Burkholderiales</taxon>
        <taxon>Comamonadaceae</taxon>
        <taxon>Comamonas</taxon>
    </lineage>
</organism>
<dbReference type="Gene3D" id="3.10.129.10">
    <property type="entry name" value="Hotdog Thioesterase"/>
    <property type="match status" value="1"/>
</dbReference>
<feature type="domain" description="Thioesterase" evidence="8">
    <location>
        <begin position="63"/>
        <end position="139"/>
    </location>
</feature>
<evidence type="ECO:0000256" key="5">
    <source>
        <dbReference type="ARBA" id="ARBA00038894"/>
    </source>
</evidence>
<evidence type="ECO:0000313" key="10">
    <source>
        <dbReference type="Proteomes" id="UP000196138"/>
    </source>
</evidence>